<dbReference type="InterPro" id="IPR008042">
    <property type="entry name" value="Retrotrans_Pao"/>
</dbReference>
<protein>
    <submittedName>
        <fullName evidence="2">Reverse transcriptase</fullName>
    </submittedName>
</protein>
<name>A0AAV4RTC7_9ARAC</name>
<sequence length="443" mass="49933">MLLIFATYESSISLSNVTPVQNLYPISLNISEYNVFVAVAHSILCSRRKKRKSKRSLLSSGPVNGSSNDALAFGEDRAKRKITIKKKDERAVTRGRRISFAFRDKPRPPPETDHQALRMDDITTGRCTDPNDIQLLAYQRAPLAGVEEEDIPLPHHHPLSLLPAHLWAPHPQDHQRDQKPRVPPLSPGTKSRQNSLKTARGRVPCGAPPICSAACTRNCCCPSSSCFSSQKSCPTKGRCSSSTELGSSRNIAMHRLHQNERSKNPSLSIEYRKFMENYLKLRHMENFPLDSKAALKDFSVDDLRSGANSTTETVDQQIQLIKMLSSAGFVLRKWVSNCNELTNVIEEELSLSKASLSIDNDTVKILDVLWHPTSDVFFSKSIYFEGFLRKRTLFSKIAKTFGPLGWLSPITIHYKLLLQKLGKYHLQWDKVVPPDIAIEWKTN</sequence>
<evidence type="ECO:0000256" key="1">
    <source>
        <dbReference type="SAM" id="MobiDB-lite"/>
    </source>
</evidence>
<dbReference type="Pfam" id="PF05380">
    <property type="entry name" value="Peptidase_A17"/>
    <property type="match status" value="1"/>
</dbReference>
<dbReference type="AlphaFoldDB" id="A0AAV4RTC7"/>
<dbReference type="EMBL" id="BPLQ01006783">
    <property type="protein sequence ID" value="GIY25168.1"/>
    <property type="molecule type" value="Genomic_DNA"/>
</dbReference>
<keyword evidence="2" id="KW-0548">Nucleotidyltransferase</keyword>
<organism evidence="2 3">
    <name type="scientific">Caerostris darwini</name>
    <dbReference type="NCBI Taxonomy" id="1538125"/>
    <lineage>
        <taxon>Eukaryota</taxon>
        <taxon>Metazoa</taxon>
        <taxon>Ecdysozoa</taxon>
        <taxon>Arthropoda</taxon>
        <taxon>Chelicerata</taxon>
        <taxon>Arachnida</taxon>
        <taxon>Araneae</taxon>
        <taxon>Araneomorphae</taxon>
        <taxon>Entelegynae</taxon>
        <taxon>Araneoidea</taxon>
        <taxon>Araneidae</taxon>
        <taxon>Caerostris</taxon>
    </lineage>
</organism>
<keyword evidence="3" id="KW-1185">Reference proteome</keyword>
<comment type="caution">
    <text evidence="2">The sequence shown here is derived from an EMBL/GenBank/DDBJ whole genome shotgun (WGS) entry which is preliminary data.</text>
</comment>
<gene>
    <name evidence="2" type="primary">Fcan01_11887</name>
    <name evidence="2" type="ORF">CDAR_615411</name>
</gene>
<dbReference type="PANTHER" id="PTHR47331">
    <property type="entry name" value="PHD-TYPE DOMAIN-CONTAINING PROTEIN"/>
    <property type="match status" value="1"/>
</dbReference>
<keyword evidence="2" id="KW-0695">RNA-directed DNA polymerase</keyword>
<feature type="compositionally biased region" description="Basic and acidic residues" evidence="1">
    <location>
        <begin position="171"/>
        <end position="180"/>
    </location>
</feature>
<keyword evidence="2" id="KW-0808">Transferase</keyword>
<accession>A0AAV4RTC7</accession>
<evidence type="ECO:0000313" key="2">
    <source>
        <dbReference type="EMBL" id="GIY25168.1"/>
    </source>
</evidence>
<dbReference type="Proteomes" id="UP001054837">
    <property type="component" value="Unassembled WGS sequence"/>
</dbReference>
<reference evidence="2 3" key="1">
    <citation type="submission" date="2021-06" db="EMBL/GenBank/DDBJ databases">
        <title>Caerostris darwini draft genome.</title>
        <authorList>
            <person name="Kono N."/>
            <person name="Arakawa K."/>
        </authorList>
    </citation>
    <scope>NUCLEOTIDE SEQUENCE [LARGE SCALE GENOMIC DNA]</scope>
</reference>
<dbReference type="GO" id="GO:0003964">
    <property type="term" value="F:RNA-directed DNA polymerase activity"/>
    <property type="evidence" value="ECO:0007669"/>
    <property type="project" value="UniProtKB-KW"/>
</dbReference>
<feature type="compositionally biased region" description="Polar residues" evidence="1">
    <location>
        <begin position="188"/>
        <end position="197"/>
    </location>
</feature>
<feature type="region of interest" description="Disordered" evidence="1">
    <location>
        <begin position="169"/>
        <end position="200"/>
    </location>
</feature>
<evidence type="ECO:0000313" key="3">
    <source>
        <dbReference type="Proteomes" id="UP001054837"/>
    </source>
</evidence>
<proteinExistence type="predicted"/>